<dbReference type="AlphaFoldDB" id="A0A1I5VJF6"/>
<dbReference type="Proteomes" id="UP000182624">
    <property type="component" value="Unassembled WGS sequence"/>
</dbReference>
<reference evidence="2" key="1">
    <citation type="submission" date="2016-10" db="EMBL/GenBank/DDBJ databases">
        <authorList>
            <person name="Varghese N."/>
            <person name="Submissions S."/>
        </authorList>
    </citation>
    <scope>NUCLEOTIDE SEQUENCE [LARGE SCALE GENOMIC DNA]</scope>
    <source>
        <strain evidence="2">P18</strain>
    </source>
</reference>
<evidence type="ECO:0000313" key="2">
    <source>
        <dbReference type="Proteomes" id="UP000182624"/>
    </source>
</evidence>
<dbReference type="RefSeq" id="WP_074888921.1">
    <property type="nucleotide sequence ID" value="NZ_FOXO01000017.1"/>
</dbReference>
<evidence type="ECO:0000313" key="1">
    <source>
        <dbReference type="EMBL" id="SFQ07603.1"/>
    </source>
</evidence>
<organism evidence="1 2">
    <name type="scientific">Butyrivibrio proteoclasticus</name>
    <dbReference type="NCBI Taxonomy" id="43305"/>
    <lineage>
        <taxon>Bacteria</taxon>
        <taxon>Bacillati</taxon>
        <taxon>Bacillota</taxon>
        <taxon>Clostridia</taxon>
        <taxon>Lachnospirales</taxon>
        <taxon>Lachnospiraceae</taxon>
        <taxon>Butyrivibrio</taxon>
    </lineage>
</organism>
<protein>
    <submittedName>
        <fullName evidence="1">Uncharacterized protein</fullName>
    </submittedName>
</protein>
<keyword evidence="2" id="KW-1185">Reference proteome</keyword>
<accession>A0A1I5VJF6</accession>
<gene>
    <name evidence="1" type="ORF">SAMN04487928_11775</name>
</gene>
<proteinExistence type="predicted"/>
<sequence>MDIKRDANGFFSFEKNYWKYYRELEKEFLHTQKYVEFNADNWSTYSIEYLKLYQAICSEIDVIGKTMAKVANQSFKPEDKQNNIYKWWYEIQDVFLLTEGPFTYMNSSEVPNRFSLNEYRALLMNEIEVHPWNNFRIEKFINRAGKTGYRMVKGCKMPSWWSDYNRVKHSRIIPIGNGTSSNYNKANLGNVSMSLAALYILEKAYMDAIGTEENLSCFMDFSEIFVCRRRYSYKEMDAIFESINN</sequence>
<dbReference type="OrthoDB" id="1859554at2"/>
<name>A0A1I5VJF6_9FIRM</name>
<dbReference type="EMBL" id="FOXO01000017">
    <property type="protein sequence ID" value="SFQ07603.1"/>
    <property type="molecule type" value="Genomic_DNA"/>
</dbReference>